<sequence>MYFGKFRGLPQSVSIHWVSRLVAARRAAKKARSEQSTSALNTPSHGGLLATPRHNSFRGGNDSFNSGALAQFPPEVRFNDNAENVQSENSMSQPESPSIVSLRPPASATMDRQQLGQEQSDVSGSERNAAKEPLQIEREVADVPQHATLREGNTDPVLAPDATTYPPTAESSAAQSPAIGLRPLAAGHGTLQFLTAHQAKLLGDTSKDYESIDDYDT</sequence>
<dbReference type="Proteomes" id="UP000051952">
    <property type="component" value="Unassembled WGS sequence"/>
</dbReference>
<feature type="compositionally biased region" description="Polar residues" evidence="1">
    <location>
        <begin position="84"/>
        <end position="99"/>
    </location>
</feature>
<evidence type="ECO:0000313" key="3">
    <source>
        <dbReference type="Proteomes" id="UP000051952"/>
    </source>
</evidence>
<gene>
    <name evidence="2" type="ORF">BSAL_37580</name>
</gene>
<feature type="compositionally biased region" description="Basic and acidic residues" evidence="1">
    <location>
        <begin position="128"/>
        <end position="141"/>
    </location>
</feature>
<feature type="compositionally biased region" description="Polar residues" evidence="1">
    <location>
        <begin position="165"/>
        <end position="175"/>
    </location>
</feature>
<name>A0A0S4JPQ1_BODSA</name>
<reference evidence="3" key="1">
    <citation type="submission" date="2015-09" db="EMBL/GenBank/DDBJ databases">
        <authorList>
            <consortium name="Pathogen Informatics"/>
        </authorList>
    </citation>
    <scope>NUCLEOTIDE SEQUENCE [LARGE SCALE GENOMIC DNA]</scope>
    <source>
        <strain evidence="3">Lake Konstanz</strain>
    </source>
</reference>
<evidence type="ECO:0000313" key="2">
    <source>
        <dbReference type="EMBL" id="CUG92493.1"/>
    </source>
</evidence>
<organism evidence="2 3">
    <name type="scientific">Bodo saltans</name>
    <name type="common">Flagellated protozoan</name>
    <dbReference type="NCBI Taxonomy" id="75058"/>
    <lineage>
        <taxon>Eukaryota</taxon>
        <taxon>Discoba</taxon>
        <taxon>Euglenozoa</taxon>
        <taxon>Kinetoplastea</taxon>
        <taxon>Metakinetoplastina</taxon>
        <taxon>Eubodonida</taxon>
        <taxon>Bodonidae</taxon>
        <taxon>Bodo</taxon>
    </lineage>
</organism>
<protein>
    <submittedName>
        <fullName evidence="2">Uncharacterized protein</fullName>
    </submittedName>
</protein>
<dbReference type="AlphaFoldDB" id="A0A0S4JPQ1"/>
<proteinExistence type="predicted"/>
<feature type="region of interest" description="Disordered" evidence="1">
    <location>
        <begin position="29"/>
        <end position="69"/>
    </location>
</feature>
<dbReference type="VEuPathDB" id="TriTrypDB:BSAL_37580"/>
<feature type="compositionally biased region" description="Polar residues" evidence="1">
    <location>
        <begin position="34"/>
        <end position="44"/>
    </location>
</feature>
<keyword evidence="3" id="KW-1185">Reference proteome</keyword>
<feature type="compositionally biased region" description="Polar residues" evidence="1">
    <location>
        <begin position="110"/>
        <end position="126"/>
    </location>
</feature>
<accession>A0A0S4JPQ1</accession>
<evidence type="ECO:0000256" key="1">
    <source>
        <dbReference type="SAM" id="MobiDB-lite"/>
    </source>
</evidence>
<dbReference type="EMBL" id="CYKH01002045">
    <property type="protein sequence ID" value="CUG92493.1"/>
    <property type="molecule type" value="Genomic_DNA"/>
</dbReference>
<feature type="region of interest" description="Disordered" evidence="1">
    <location>
        <begin position="84"/>
        <end position="177"/>
    </location>
</feature>